<dbReference type="EMBL" id="JAVRRT010000010">
    <property type="protein sequence ID" value="KAK5168396.1"/>
    <property type="molecule type" value="Genomic_DNA"/>
</dbReference>
<dbReference type="RefSeq" id="XP_064658006.1">
    <property type="nucleotide sequence ID" value="XM_064804205.1"/>
</dbReference>
<dbReference type="AlphaFoldDB" id="A0AAV9P6Y1"/>
<gene>
    <name evidence="5" type="ORF">LTR77_006966</name>
</gene>
<organism evidence="5 6">
    <name type="scientific">Saxophila tyrrhenica</name>
    <dbReference type="NCBI Taxonomy" id="1690608"/>
    <lineage>
        <taxon>Eukaryota</taxon>
        <taxon>Fungi</taxon>
        <taxon>Dikarya</taxon>
        <taxon>Ascomycota</taxon>
        <taxon>Pezizomycotina</taxon>
        <taxon>Dothideomycetes</taxon>
        <taxon>Dothideomycetidae</taxon>
        <taxon>Mycosphaerellales</taxon>
        <taxon>Extremaceae</taxon>
        <taxon>Saxophila</taxon>
    </lineage>
</organism>
<dbReference type="SUPFAM" id="SSF56112">
    <property type="entry name" value="Protein kinase-like (PK-like)"/>
    <property type="match status" value="1"/>
</dbReference>
<name>A0AAV9P6Y1_9PEZI</name>
<dbReference type="PANTHER" id="PTHR21310">
    <property type="entry name" value="AMINOGLYCOSIDE PHOSPHOTRANSFERASE-RELATED-RELATED"/>
    <property type="match status" value="1"/>
</dbReference>
<dbReference type="InterPro" id="IPR051678">
    <property type="entry name" value="AGP_Transferase"/>
</dbReference>
<reference evidence="5 6" key="1">
    <citation type="submission" date="2023-08" db="EMBL/GenBank/DDBJ databases">
        <title>Black Yeasts Isolated from many extreme environments.</title>
        <authorList>
            <person name="Coleine C."/>
            <person name="Stajich J.E."/>
            <person name="Selbmann L."/>
        </authorList>
    </citation>
    <scope>NUCLEOTIDE SEQUENCE [LARGE SCALE GENOMIC DNA]</scope>
    <source>
        <strain evidence="5 6">CCFEE 5935</strain>
    </source>
</reference>
<dbReference type="InterPro" id="IPR011009">
    <property type="entry name" value="Kinase-like_dom_sf"/>
</dbReference>
<comment type="catalytic activity">
    <reaction evidence="3">
        <text>L-seryl-[protein] + ATP = O-phospho-L-seryl-[protein] + ADP + H(+)</text>
        <dbReference type="Rhea" id="RHEA:17989"/>
        <dbReference type="Rhea" id="RHEA-COMP:9863"/>
        <dbReference type="Rhea" id="RHEA-COMP:11604"/>
        <dbReference type="ChEBI" id="CHEBI:15378"/>
        <dbReference type="ChEBI" id="CHEBI:29999"/>
        <dbReference type="ChEBI" id="CHEBI:30616"/>
        <dbReference type="ChEBI" id="CHEBI:83421"/>
        <dbReference type="ChEBI" id="CHEBI:456216"/>
        <dbReference type="EC" id="2.7.11.1"/>
    </reaction>
</comment>
<evidence type="ECO:0000256" key="1">
    <source>
        <dbReference type="ARBA" id="ARBA00012513"/>
    </source>
</evidence>
<dbReference type="Gene3D" id="3.90.1200.10">
    <property type="match status" value="1"/>
</dbReference>
<dbReference type="GeneID" id="89928304"/>
<evidence type="ECO:0000256" key="2">
    <source>
        <dbReference type="ARBA" id="ARBA00047899"/>
    </source>
</evidence>
<evidence type="ECO:0000256" key="3">
    <source>
        <dbReference type="ARBA" id="ARBA00048679"/>
    </source>
</evidence>
<evidence type="ECO:0000259" key="4">
    <source>
        <dbReference type="Pfam" id="PF01636"/>
    </source>
</evidence>
<protein>
    <recommendedName>
        <fullName evidence="1">non-specific serine/threonine protein kinase</fullName>
        <ecNumber evidence="1">2.7.11.1</ecNumber>
    </recommendedName>
</protein>
<dbReference type="InterPro" id="IPR008266">
    <property type="entry name" value="Tyr_kinase_AS"/>
</dbReference>
<comment type="catalytic activity">
    <reaction evidence="2">
        <text>L-threonyl-[protein] + ATP = O-phospho-L-threonyl-[protein] + ADP + H(+)</text>
        <dbReference type="Rhea" id="RHEA:46608"/>
        <dbReference type="Rhea" id="RHEA-COMP:11060"/>
        <dbReference type="Rhea" id="RHEA-COMP:11605"/>
        <dbReference type="ChEBI" id="CHEBI:15378"/>
        <dbReference type="ChEBI" id="CHEBI:30013"/>
        <dbReference type="ChEBI" id="CHEBI:30616"/>
        <dbReference type="ChEBI" id="CHEBI:61977"/>
        <dbReference type="ChEBI" id="CHEBI:456216"/>
        <dbReference type="EC" id="2.7.11.1"/>
    </reaction>
</comment>
<dbReference type="GO" id="GO:0004674">
    <property type="term" value="F:protein serine/threonine kinase activity"/>
    <property type="evidence" value="ECO:0007669"/>
    <property type="project" value="UniProtKB-EC"/>
</dbReference>
<evidence type="ECO:0000313" key="5">
    <source>
        <dbReference type="EMBL" id="KAK5168396.1"/>
    </source>
</evidence>
<dbReference type="InterPro" id="IPR002575">
    <property type="entry name" value="Aminoglycoside_PTrfase"/>
</dbReference>
<accession>A0AAV9P6Y1</accession>
<sequence length="230" mass="25809">MRIALPVDPGLKTASEVATIEFVRQETDMPLPNTLAFDCSNQNILGFEWVLMEYVRGRPLESGWRDIPMSKKAEISESARYALGAMVEVAFFWGDRGHQRLARGPFKNSYEWLLTRLSLVIEEKAKILATTKDKDAMEDAEDSKSIAAQLVHILPSIIPPEDNEQSIIVHNDLSTNNILINDAGDPIAVVDWECVSALPLLRACQYPQLLTGTIQHRKPDIEEYGIGDLY</sequence>
<dbReference type="Pfam" id="PF01636">
    <property type="entry name" value="APH"/>
    <property type="match status" value="1"/>
</dbReference>
<dbReference type="PROSITE" id="PS00109">
    <property type="entry name" value="PROTEIN_KINASE_TYR"/>
    <property type="match status" value="1"/>
</dbReference>
<evidence type="ECO:0000313" key="6">
    <source>
        <dbReference type="Proteomes" id="UP001337655"/>
    </source>
</evidence>
<keyword evidence="6" id="KW-1185">Reference proteome</keyword>
<dbReference type="Proteomes" id="UP001337655">
    <property type="component" value="Unassembled WGS sequence"/>
</dbReference>
<comment type="caution">
    <text evidence="5">The sequence shown here is derived from an EMBL/GenBank/DDBJ whole genome shotgun (WGS) entry which is preliminary data.</text>
</comment>
<dbReference type="EC" id="2.7.11.1" evidence="1"/>
<dbReference type="PANTHER" id="PTHR21310:SF13">
    <property type="entry name" value="AMINOGLYCOSIDE PHOSPHOTRANSFERASE DOMAIN-CONTAINING PROTEIN"/>
    <property type="match status" value="1"/>
</dbReference>
<feature type="domain" description="Aminoglycoside phosphotransferase" evidence="4">
    <location>
        <begin position="13"/>
        <end position="196"/>
    </location>
</feature>
<proteinExistence type="predicted"/>